<dbReference type="EMBL" id="CP006939">
    <property type="protein sequence ID" value="AHC14184.1"/>
    <property type="molecule type" value="Genomic_DNA"/>
</dbReference>
<dbReference type="PANTHER" id="PTHR10963">
    <property type="entry name" value="GLYCOSYL HYDROLASE-RELATED"/>
    <property type="match status" value="1"/>
</dbReference>
<feature type="domain" description="GH16" evidence="7">
    <location>
        <begin position="56"/>
        <end position="303"/>
    </location>
</feature>
<dbReference type="Proteomes" id="UP000018680">
    <property type="component" value="Chromosome"/>
</dbReference>
<dbReference type="InterPro" id="IPR005084">
    <property type="entry name" value="CBM6"/>
</dbReference>
<dbReference type="InterPro" id="IPR013320">
    <property type="entry name" value="ConA-like_dom_sf"/>
</dbReference>
<feature type="region of interest" description="Disordered" evidence="4">
    <location>
        <begin position="305"/>
        <end position="331"/>
    </location>
</feature>
<feature type="transmembrane region" description="Helical" evidence="5">
    <location>
        <begin position="21"/>
        <end position="38"/>
    </location>
</feature>
<dbReference type="CDD" id="cd04080">
    <property type="entry name" value="CBM6_cellulase-like"/>
    <property type="match status" value="1"/>
</dbReference>
<dbReference type="Gene3D" id="2.60.120.200">
    <property type="match status" value="1"/>
</dbReference>
<feature type="domain" description="CBM6" evidence="6">
    <location>
        <begin position="668"/>
        <end position="786"/>
    </location>
</feature>
<dbReference type="RefSeq" id="WP_024267115.1">
    <property type="nucleotide sequence ID" value="NC_023035.1"/>
</dbReference>
<dbReference type="OrthoDB" id="9809583at2"/>
<dbReference type="EC" id="3.2.1.73" evidence="8"/>
<reference evidence="8 9" key="1">
    <citation type="journal article" date="2015" name="Stand. Genomic Sci.">
        <title>Complete genome sequence and description of Salinispira pacifica gen. nov., sp. nov., a novel spirochaete isolated form a hypersaline microbial mat.</title>
        <authorList>
            <person name="Ben Hania W."/>
            <person name="Joseph M."/>
            <person name="Schumann P."/>
            <person name="Bunk B."/>
            <person name="Fiebig A."/>
            <person name="Sproer C."/>
            <person name="Klenk H.P."/>
            <person name="Fardeau M.L."/>
            <person name="Spring S."/>
        </authorList>
    </citation>
    <scope>NUCLEOTIDE SEQUENCE [LARGE SCALE GENOMIC DNA]</scope>
    <source>
        <strain evidence="8 9">L21-RPul-D2</strain>
    </source>
</reference>
<dbReference type="eggNOG" id="COG2273">
    <property type="taxonomic scope" value="Bacteria"/>
</dbReference>
<accession>V5WF64</accession>
<evidence type="ECO:0000256" key="3">
    <source>
        <dbReference type="ARBA" id="ARBA00022801"/>
    </source>
</evidence>
<organism evidence="8 9">
    <name type="scientific">Salinispira pacifica</name>
    <dbReference type="NCBI Taxonomy" id="1307761"/>
    <lineage>
        <taxon>Bacteria</taxon>
        <taxon>Pseudomonadati</taxon>
        <taxon>Spirochaetota</taxon>
        <taxon>Spirochaetia</taxon>
        <taxon>Spirochaetales</taxon>
        <taxon>Spirochaetaceae</taxon>
        <taxon>Salinispira</taxon>
    </lineage>
</organism>
<dbReference type="PATRIC" id="fig|1307761.3.peg.759"/>
<evidence type="ECO:0000256" key="4">
    <source>
        <dbReference type="SAM" id="MobiDB-lite"/>
    </source>
</evidence>
<dbReference type="PANTHER" id="PTHR10963:SF55">
    <property type="entry name" value="GLYCOSIDE HYDROLASE FAMILY 16 PROTEIN"/>
    <property type="match status" value="1"/>
</dbReference>
<name>V5WF64_9SPIO</name>
<dbReference type="PROSITE" id="PS51175">
    <property type="entry name" value="CBM6"/>
    <property type="match status" value="1"/>
</dbReference>
<dbReference type="GO" id="GO:0042972">
    <property type="term" value="F:licheninase activity"/>
    <property type="evidence" value="ECO:0007669"/>
    <property type="project" value="UniProtKB-EC"/>
</dbReference>
<evidence type="ECO:0000259" key="6">
    <source>
        <dbReference type="PROSITE" id="PS51175"/>
    </source>
</evidence>
<dbReference type="Pfam" id="PF02018">
    <property type="entry name" value="CBM_4_9"/>
    <property type="match status" value="2"/>
</dbReference>
<keyword evidence="5" id="KW-1133">Transmembrane helix</keyword>
<keyword evidence="5" id="KW-0472">Membrane</keyword>
<dbReference type="SUPFAM" id="SSF49785">
    <property type="entry name" value="Galactose-binding domain-like"/>
    <property type="match status" value="3"/>
</dbReference>
<dbReference type="STRING" id="1307761.L21SP2_0759"/>
<dbReference type="InterPro" id="IPR000757">
    <property type="entry name" value="Beta-glucanase-like"/>
</dbReference>
<evidence type="ECO:0000259" key="7">
    <source>
        <dbReference type="PROSITE" id="PS51762"/>
    </source>
</evidence>
<evidence type="ECO:0000256" key="1">
    <source>
        <dbReference type="ARBA" id="ARBA00006865"/>
    </source>
</evidence>
<gene>
    <name evidence="8" type="ORF">L21SP2_0759</name>
</gene>
<dbReference type="KEGG" id="slr:L21SP2_0759"/>
<dbReference type="Gene3D" id="2.60.120.260">
    <property type="entry name" value="Galactose-binding domain-like"/>
    <property type="match status" value="3"/>
</dbReference>
<protein>
    <submittedName>
        <fullName evidence="8">Beta-glucanase</fullName>
        <ecNumber evidence="8">3.2.1.73</ecNumber>
    </submittedName>
</protein>
<dbReference type="InterPro" id="IPR008979">
    <property type="entry name" value="Galactose-bd-like_sf"/>
</dbReference>
<evidence type="ECO:0000313" key="8">
    <source>
        <dbReference type="EMBL" id="AHC14184.1"/>
    </source>
</evidence>
<evidence type="ECO:0000256" key="2">
    <source>
        <dbReference type="ARBA" id="ARBA00022729"/>
    </source>
</evidence>
<comment type="similarity">
    <text evidence="1">Belongs to the glycosyl hydrolase 16 family.</text>
</comment>
<evidence type="ECO:0000313" key="9">
    <source>
        <dbReference type="Proteomes" id="UP000018680"/>
    </source>
</evidence>
<dbReference type="Pfam" id="PF00722">
    <property type="entry name" value="Glyco_hydro_16"/>
    <property type="match status" value="1"/>
</dbReference>
<dbReference type="PROSITE" id="PS51762">
    <property type="entry name" value="GH16_2"/>
    <property type="match status" value="1"/>
</dbReference>
<dbReference type="AlphaFoldDB" id="V5WF64"/>
<dbReference type="SUPFAM" id="SSF49899">
    <property type="entry name" value="Concanavalin A-like lectins/glucanases"/>
    <property type="match status" value="1"/>
</dbReference>
<dbReference type="InterPro" id="IPR006584">
    <property type="entry name" value="Cellulose-bd_IV"/>
</dbReference>
<proteinExistence type="inferred from homology"/>
<keyword evidence="8" id="KW-0326">Glycosidase</keyword>
<dbReference type="InterPro" id="IPR003305">
    <property type="entry name" value="CenC_carb-bd"/>
</dbReference>
<keyword evidence="9" id="KW-1185">Reference proteome</keyword>
<dbReference type="GO" id="GO:0005975">
    <property type="term" value="P:carbohydrate metabolic process"/>
    <property type="evidence" value="ECO:0007669"/>
    <property type="project" value="InterPro"/>
</dbReference>
<keyword evidence="5" id="KW-0812">Transmembrane</keyword>
<dbReference type="SMART" id="SM00606">
    <property type="entry name" value="CBD_IV"/>
    <property type="match status" value="1"/>
</dbReference>
<dbReference type="CDD" id="cd08023">
    <property type="entry name" value="GH16_laminarinase_like"/>
    <property type="match status" value="1"/>
</dbReference>
<dbReference type="Pfam" id="PF03422">
    <property type="entry name" value="CBM_6"/>
    <property type="match status" value="1"/>
</dbReference>
<dbReference type="GO" id="GO:0030246">
    <property type="term" value="F:carbohydrate binding"/>
    <property type="evidence" value="ECO:0007669"/>
    <property type="project" value="InterPro"/>
</dbReference>
<keyword evidence="3 8" id="KW-0378">Hydrolase</keyword>
<dbReference type="InterPro" id="IPR050546">
    <property type="entry name" value="Glycosyl_Hydrlase_16"/>
</dbReference>
<sequence>MNRLHKPDAPRRYRRGIGTGGMAAIAAAGLIILLSAWTSCTNLQTAGTDTDMAELQDQWHLVWEEDFSGDSLDAQVWNYVIGAGGYGNNELQYYSDREKNVRVEKGRLIIQAHDEPFQGSPYTSAKITTQDKADWLYGRFEFRAKLPEGQGIWPAIWMMPTDYELYGQWPSSGEIDIVELVGHEPDTVHGTLHYGLPHTYTGSSYPLPEGKFSDDFHTFALEWEPGIFRWYVDGNLYRTQSEWFSRKEGQPADYTWPAPFDRSFYLQLNLAVGGNWPGYPDETTRFPQQMEVDYIRVYEKPDGYPAARAPDSEGEEEKAPEGRAPTADGNLVYNGSFSDELDYWEFGNFEGGSGSALWDDGEVHIQISRPGNQIWANQLIQQQMNLQKGANYRVSFKARAAEERDIMVKMGGLAPRGWAAYSGERYISIDTEMKEYSFEFTMSEESDVLARYEFNMGLSDADVWIDDARLENLDGAAGDAAQSADAAAGESGNTEALIKPMLPGNELIYNGGFELGTKRTEFWELETDGDSEAELRVNPQVGERALRIFIAWSGDDEESVVLRQKGLDIRPSSSYILSFDARSSKERPVVTGIGSAGDAFSYSGRNEITLTEEWKTFSNPFSTSGQAGGAGIFSLYALPTGVITRDVYLDNVSLEFIPPPVEVGSGITRIEAEDFFGKSPAPRTQPSSEGGLNVGWLEDGDWLSYNLDVQDAGEYLIRYRVATDLTSGSIRPALNGSGMEMLQLEYSGGWQEWTTIEGTLSLDSGEQELRVYASGLNLNWIELEKR</sequence>
<keyword evidence="2" id="KW-0732">Signal</keyword>
<evidence type="ECO:0000256" key="5">
    <source>
        <dbReference type="SAM" id="Phobius"/>
    </source>
</evidence>
<dbReference type="HOGENOM" id="CLU_004151_0_0_12"/>